<proteinExistence type="predicted"/>
<dbReference type="PIRSF" id="PIRSF006113">
    <property type="entry name" value="PTP_synth"/>
    <property type="match status" value="1"/>
</dbReference>
<dbReference type="EMBL" id="LNQE01000143">
    <property type="protein sequence ID" value="KUG29021.1"/>
    <property type="molecule type" value="Genomic_DNA"/>
</dbReference>
<reference evidence="1" key="1">
    <citation type="journal article" date="2015" name="Proc. Natl. Acad. Sci. U.S.A.">
        <title>Networks of energetic and metabolic interactions define dynamics in microbial communities.</title>
        <authorList>
            <person name="Embree M."/>
            <person name="Liu J.K."/>
            <person name="Al-Bassam M.M."/>
            <person name="Zengler K."/>
        </authorList>
    </citation>
    <scope>NUCLEOTIDE SEQUENCE</scope>
</reference>
<dbReference type="PANTHER" id="PTHR12589:SF8">
    <property type="entry name" value="6-CARBOXY-5,6,7,8-TETRAHYDROPTERIN SYNTHASE"/>
    <property type="match status" value="1"/>
</dbReference>
<sequence length="143" mass="15581">MNAAPFAADGRGVYQLTVTMDFAAAHCLRHYGGPCENLHGHNFAVEAVVSGRKLEPKVDILMDFKELKNRLAAVVAELDHCHLNELAVFAKRNPSSELIARYIFEGLRERLADVPQVTLQSVSVSEKASSKATYMEPDAGPAG</sequence>
<dbReference type="PANTHER" id="PTHR12589">
    <property type="entry name" value="PYRUVOYL TETRAHYDROBIOPTERIN SYNTHASE"/>
    <property type="match status" value="1"/>
</dbReference>
<dbReference type="SUPFAM" id="SSF55620">
    <property type="entry name" value="Tetrahydrobiopterin biosynthesis enzymes-like"/>
    <property type="match status" value="1"/>
</dbReference>
<comment type="caution">
    <text evidence="1">The sequence shown here is derived from an EMBL/GenBank/DDBJ whole genome shotgun (WGS) entry which is preliminary data.</text>
</comment>
<accession>A0A0W8G7C5</accession>
<name>A0A0W8G7C5_9ZZZZ</name>
<dbReference type="AlphaFoldDB" id="A0A0W8G7C5"/>
<dbReference type="InterPro" id="IPR007115">
    <property type="entry name" value="6-PTP_synth/QueD"/>
</dbReference>
<protein>
    <submittedName>
        <fullName evidence="1">Queuosine biosynthesis qued, ptps-i / folate biosynthesis protein ptps-iii</fullName>
    </submittedName>
</protein>
<evidence type="ECO:0000313" key="1">
    <source>
        <dbReference type="EMBL" id="KUG29021.1"/>
    </source>
</evidence>
<dbReference type="Pfam" id="PF01242">
    <property type="entry name" value="PTPS"/>
    <property type="match status" value="1"/>
</dbReference>
<dbReference type="Gene3D" id="3.30.479.10">
    <property type="entry name" value="6-pyruvoyl tetrahydropterin synthase/QueD"/>
    <property type="match status" value="1"/>
</dbReference>
<gene>
    <name evidence="1" type="ORF">ASZ90_001101</name>
</gene>
<dbReference type="InterPro" id="IPR038418">
    <property type="entry name" value="6-PTP_synth/QueD_sf"/>
</dbReference>
<organism evidence="1">
    <name type="scientific">hydrocarbon metagenome</name>
    <dbReference type="NCBI Taxonomy" id="938273"/>
    <lineage>
        <taxon>unclassified sequences</taxon>
        <taxon>metagenomes</taxon>
        <taxon>ecological metagenomes</taxon>
    </lineage>
</organism>